<dbReference type="EMBL" id="JGYP01000002">
    <property type="protein sequence ID" value="KFI45916.1"/>
    <property type="molecule type" value="Genomic_DNA"/>
</dbReference>
<accession>A0A086ZHB6</accession>
<dbReference type="AlphaFoldDB" id="A0A086ZHB6"/>
<gene>
    <name evidence="1" type="ORF">BBOH_0723</name>
</gene>
<evidence type="ECO:0000313" key="1">
    <source>
        <dbReference type="EMBL" id="KFI45916.1"/>
    </source>
</evidence>
<protein>
    <submittedName>
        <fullName evidence="1">Uncharacterized protein</fullName>
    </submittedName>
</protein>
<proteinExistence type="predicted"/>
<sequence length="180" mass="19470">MVPMCAACGSVGSSPKQAAQTLFTAMGKGDVATVRKYTYLDKGDKLSDSKLEQGVTDVQVGDETKSDSTGSVNVRFKVAGEQKNLTLDMRKDPDSKQWKADGSQLFVKANADADTVLGGFKIRGEKSPTVLPGTYTARYNGCWYSGTWKEKLTEIGGTHNMTKYRDSLSANDGIKTDGKY</sequence>
<organism evidence="1 2">
    <name type="scientific">Bifidobacterium bohemicum DSM 22767</name>
    <dbReference type="NCBI Taxonomy" id="1437606"/>
    <lineage>
        <taxon>Bacteria</taxon>
        <taxon>Bacillati</taxon>
        <taxon>Actinomycetota</taxon>
        <taxon>Actinomycetes</taxon>
        <taxon>Bifidobacteriales</taxon>
        <taxon>Bifidobacteriaceae</taxon>
        <taxon>Bifidobacterium</taxon>
    </lineage>
</organism>
<dbReference type="Proteomes" id="UP000029096">
    <property type="component" value="Unassembled WGS sequence"/>
</dbReference>
<comment type="caution">
    <text evidence="1">The sequence shown here is derived from an EMBL/GenBank/DDBJ whole genome shotgun (WGS) entry which is preliminary data.</text>
</comment>
<dbReference type="eggNOG" id="ENOG5031XSD">
    <property type="taxonomic scope" value="Bacteria"/>
</dbReference>
<reference evidence="1 2" key="1">
    <citation type="submission" date="2014-03" db="EMBL/GenBank/DDBJ databases">
        <title>Genomics of Bifidobacteria.</title>
        <authorList>
            <person name="Ventura M."/>
            <person name="Milani C."/>
            <person name="Lugli G.A."/>
        </authorList>
    </citation>
    <scope>NUCLEOTIDE SEQUENCE [LARGE SCALE GENOMIC DNA]</scope>
    <source>
        <strain evidence="1 2">DSM 22767</strain>
    </source>
</reference>
<evidence type="ECO:0000313" key="2">
    <source>
        <dbReference type="Proteomes" id="UP000029096"/>
    </source>
</evidence>
<name>A0A086ZHB6_9BIFI</name>
<keyword evidence="2" id="KW-1185">Reference proteome</keyword>